<dbReference type="Proteomes" id="UP000034107">
    <property type="component" value="Unassembled WGS sequence"/>
</dbReference>
<evidence type="ECO:0000313" key="5">
    <source>
        <dbReference type="Proteomes" id="UP000034107"/>
    </source>
</evidence>
<dbReference type="InterPro" id="IPR036388">
    <property type="entry name" value="WH-like_DNA-bd_sf"/>
</dbReference>
<reference evidence="4 5" key="1">
    <citation type="journal article" date="2015" name="Nature">
        <title>rRNA introns, odd ribosomes, and small enigmatic genomes across a large radiation of phyla.</title>
        <authorList>
            <person name="Brown C.T."/>
            <person name="Hug L.A."/>
            <person name="Thomas B.C."/>
            <person name="Sharon I."/>
            <person name="Castelle C.J."/>
            <person name="Singh A."/>
            <person name="Wilkins M.J."/>
            <person name="Williams K.H."/>
            <person name="Banfield J.F."/>
        </authorList>
    </citation>
    <scope>NUCLEOTIDE SEQUENCE [LARGE SCALE GENOMIC DNA]</scope>
</reference>
<dbReference type="SMART" id="SM00862">
    <property type="entry name" value="Trans_reg_C"/>
    <property type="match status" value="1"/>
</dbReference>
<name>A0A0G1RLA7_9BACT</name>
<sequence>MEKEKVFVNFPLSKSTMAAYAQAIFTPVGRGQCCTVIFQPEAGKRKRSKFLVENLNLFKSSLPKDKPVEAYYIDPVDLIRRDSPAYLLLILQTLQSEEKEIPDERLLIQKLKQLFLSKTRKCHLVLFLGKFDEIEFMPGQLAQNLKALWQVDKTSVHFIFLAKREIVLTDEVKKYGELSEAIMQNIYHVPALVDEDVDHIISSTQKKFGARFKPVLKSAIAELGQRHPYLIKIASEIAAQSPGDILDQRLKDIVKMDAQYEFVVRLIRGENPELSISGEKDVIFFGDRPFGSHLTAKEYALLSHFLKNKGVIVTRDEIAEVLWGKNSYEKYSDWAIDQMMSTLRKKLQKAGLGKGLETLKGKGYRFV</sequence>
<organism evidence="4 5">
    <name type="scientific">Candidatus Nomurabacteria bacterium GW2011_GWA1_46_11</name>
    <dbReference type="NCBI Taxonomy" id="1618732"/>
    <lineage>
        <taxon>Bacteria</taxon>
        <taxon>Candidatus Nomuraibacteriota</taxon>
    </lineage>
</organism>
<keyword evidence="1 2" id="KW-0238">DNA-binding</keyword>
<proteinExistence type="predicted"/>
<dbReference type="GO" id="GO:0000160">
    <property type="term" value="P:phosphorelay signal transduction system"/>
    <property type="evidence" value="ECO:0007669"/>
    <property type="project" value="InterPro"/>
</dbReference>
<protein>
    <submittedName>
        <fullName evidence="4">Two-component system-Response regulator</fullName>
    </submittedName>
</protein>
<dbReference type="EMBL" id="LCLS01000014">
    <property type="protein sequence ID" value="KKU21710.1"/>
    <property type="molecule type" value="Genomic_DNA"/>
</dbReference>
<feature type="domain" description="OmpR/PhoB-type" evidence="3">
    <location>
        <begin position="264"/>
        <end position="367"/>
    </location>
</feature>
<evidence type="ECO:0000256" key="1">
    <source>
        <dbReference type="ARBA" id="ARBA00023125"/>
    </source>
</evidence>
<dbReference type="Pfam" id="PF00486">
    <property type="entry name" value="Trans_reg_C"/>
    <property type="match status" value="1"/>
</dbReference>
<gene>
    <name evidence="4" type="ORF">UX31_C0014G0006</name>
</gene>
<feature type="DNA-binding region" description="OmpR/PhoB-type" evidence="2">
    <location>
        <begin position="264"/>
        <end position="367"/>
    </location>
</feature>
<dbReference type="InterPro" id="IPR016032">
    <property type="entry name" value="Sig_transdc_resp-reg_C-effctor"/>
</dbReference>
<dbReference type="GO" id="GO:0003677">
    <property type="term" value="F:DNA binding"/>
    <property type="evidence" value="ECO:0007669"/>
    <property type="project" value="UniProtKB-UniRule"/>
</dbReference>
<dbReference type="CDD" id="cd00383">
    <property type="entry name" value="trans_reg_C"/>
    <property type="match status" value="1"/>
</dbReference>
<evidence type="ECO:0000259" key="3">
    <source>
        <dbReference type="PROSITE" id="PS51755"/>
    </source>
</evidence>
<dbReference type="AlphaFoldDB" id="A0A0G1RLA7"/>
<evidence type="ECO:0000256" key="2">
    <source>
        <dbReference type="PROSITE-ProRule" id="PRU01091"/>
    </source>
</evidence>
<dbReference type="GO" id="GO:0006355">
    <property type="term" value="P:regulation of DNA-templated transcription"/>
    <property type="evidence" value="ECO:0007669"/>
    <property type="project" value="InterPro"/>
</dbReference>
<dbReference type="Gene3D" id="1.10.10.10">
    <property type="entry name" value="Winged helix-like DNA-binding domain superfamily/Winged helix DNA-binding domain"/>
    <property type="match status" value="1"/>
</dbReference>
<evidence type="ECO:0000313" key="4">
    <source>
        <dbReference type="EMBL" id="KKU21710.1"/>
    </source>
</evidence>
<dbReference type="InterPro" id="IPR001867">
    <property type="entry name" value="OmpR/PhoB-type_DNA-bd"/>
</dbReference>
<accession>A0A0G1RLA7</accession>
<dbReference type="PROSITE" id="PS51755">
    <property type="entry name" value="OMPR_PHOB"/>
    <property type="match status" value="1"/>
</dbReference>
<dbReference type="SUPFAM" id="SSF46894">
    <property type="entry name" value="C-terminal effector domain of the bipartite response regulators"/>
    <property type="match status" value="1"/>
</dbReference>
<comment type="caution">
    <text evidence="4">The sequence shown here is derived from an EMBL/GenBank/DDBJ whole genome shotgun (WGS) entry which is preliminary data.</text>
</comment>